<evidence type="ECO:0000256" key="3">
    <source>
        <dbReference type="ARBA" id="ARBA00022519"/>
    </source>
</evidence>
<dbReference type="Pfam" id="PF00905">
    <property type="entry name" value="Transpeptidase"/>
    <property type="match status" value="1"/>
</dbReference>
<keyword evidence="12 16" id="KW-0472">Membrane</keyword>
<evidence type="ECO:0000313" key="20">
    <source>
        <dbReference type="EMBL" id="MBC2410370.1"/>
    </source>
</evidence>
<dbReference type="Proteomes" id="UP000534677">
    <property type="component" value="Unassembled WGS sequence"/>
</dbReference>
<keyword evidence="2 16" id="KW-1003">Cell membrane</keyword>
<dbReference type="InterPro" id="IPR001460">
    <property type="entry name" value="PCN-bd_Tpept"/>
</dbReference>
<keyword evidence="4 16" id="KW-0132">Cell division</keyword>
<dbReference type="SUPFAM" id="SSF56601">
    <property type="entry name" value="beta-lactamase/transpeptidase-like"/>
    <property type="match status" value="1"/>
</dbReference>
<evidence type="ECO:0000256" key="14">
    <source>
        <dbReference type="ARBA" id="ARBA00023306"/>
    </source>
</evidence>
<keyword evidence="9 16" id="KW-0133">Cell shape</keyword>
<feature type="domain" description="Penicillin-binding protein transpeptidase" evidence="17">
    <location>
        <begin position="227"/>
        <end position="527"/>
    </location>
</feature>
<gene>
    <name evidence="16" type="primary">ftsI</name>
    <name evidence="19" type="ORF">HF209_25495</name>
    <name evidence="20" type="ORF">HF257_30555</name>
</gene>
<dbReference type="PANTHER" id="PTHR30627">
    <property type="entry name" value="PEPTIDOGLYCAN D,D-TRANSPEPTIDASE"/>
    <property type="match status" value="1"/>
</dbReference>
<dbReference type="InterPro" id="IPR037532">
    <property type="entry name" value="FtsI_transpept"/>
</dbReference>
<accession>A0A7X1ATH4</accession>
<evidence type="ECO:0000313" key="19">
    <source>
        <dbReference type="EMBL" id="MBC2384299.1"/>
    </source>
</evidence>
<dbReference type="InterPro" id="IPR012338">
    <property type="entry name" value="Beta-lactam/transpept-like"/>
</dbReference>
<evidence type="ECO:0000256" key="10">
    <source>
        <dbReference type="ARBA" id="ARBA00022984"/>
    </source>
</evidence>
<dbReference type="GO" id="GO:0000917">
    <property type="term" value="P:division septum assembly"/>
    <property type="evidence" value="ECO:0007669"/>
    <property type="project" value="UniProtKB-KW"/>
</dbReference>
<dbReference type="AlphaFoldDB" id="A0A7X1ATH4"/>
<dbReference type="Gene3D" id="3.40.710.10">
    <property type="entry name" value="DD-peptidase/beta-lactamase superfamily"/>
    <property type="match status" value="1"/>
</dbReference>
<dbReference type="Gene3D" id="1.10.150.770">
    <property type="match status" value="1"/>
</dbReference>
<name>A0A7X1ATH4_9PSED</name>
<feature type="active site" description="Acyl-ester intermediate" evidence="16">
    <location>
        <position position="274"/>
    </location>
</feature>
<keyword evidence="22" id="KW-1185">Reference proteome</keyword>
<dbReference type="GO" id="GO:0008955">
    <property type="term" value="F:peptidoglycan glycosyltransferase activity"/>
    <property type="evidence" value="ECO:0007669"/>
    <property type="project" value="InterPro"/>
</dbReference>
<keyword evidence="3 16" id="KW-0997">Cell inner membrane</keyword>
<dbReference type="GO" id="GO:0009002">
    <property type="term" value="F:serine-type D-Ala-D-Ala carboxypeptidase activity"/>
    <property type="evidence" value="ECO:0007669"/>
    <property type="project" value="UniProtKB-UniRule"/>
</dbReference>
<dbReference type="GO" id="GO:0009252">
    <property type="term" value="P:peptidoglycan biosynthetic process"/>
    <property type="evidence" value="ECO:0007669"/>
    <property type="project" value="UniProtKB-UniRule"/>
</dbReference>
<dbReference type="GO" id="GO:0008658">
    <property type="term" value="F:penicillin binding"/>
    <property type="evidence" value="ECO:0007669"/>
    <property type="project" value="InterPro"/>
</dbReference>
<dbReference type="Gene3D" id="3.90.1310.10">
    <property type="entry name" value="Penicillin-binding protein 2a (Domain 2)"/>
    <property type="match status" value="1"/>
</dbReference>
<evidence type="ECO:0000256" key="6">
    <source>
        <dbReference type="ARBA" id="ARBA00022670"/>
    </source>
</evidence>
<dbReference type="EMBL" id="JAAXCZ010000016">
    <property type="protein sequence ID" value="MBC2384299.1"/>
    <property type="molecule type" value="Genomic_DNA"/>
</dbReference>
<evidence type="ECO:0000256" key="2">
    <source>
        <dbReference type="ARBA" id="ARBA00022475"/>
    </source>
</evidence>
<sequence>MAVIVCVRIIQLQVADKAFLIRQGDARSVRYMTLPAYRGLITDRNGQPLSVSTPVTTIWINPKELLQEKDRWATLANALGMPEAELSSIVLRNRNKEFVYLLRRIPPQAADGIMQNLRSLKATGVYTLQESRRFYPAGSVVAHVTGFTDIDNRGSEGVELEYEPVLAGRDGKQRVLKDRRGHLIQDLGGGQPAKPGQTLQLSLDLRLQYVANRELLKGLEHNGAQAGSVVIMDVKTGEILALANQPSYNPNNRSRLTPSMMRNRALVDVFEPASTMKPFSVAAALESGRWKSADTVHVETGTLKIGWYTIRDASRTAGETLDMTGILVRSSNVAISKVAFDIGAERIYDVLHRVGLGQETGIGFPGEQSGFLPVRREWRPTETATLSYGYGVSVTSVQLAKAYATLVNGGVSVPTSLLRIAEVPKGNQVIPASVANAVRKMLVQVVEGPRGIYRAQVPGFHVGGKSGTARKTGAGEKGYLTKSYRAIFAGFAPAANPRYVVVVVIDNPTKHGFFGGLVAAPLFSRVMSQTLRLNHVVPDAL</sequence>
<dbReference type="Gene3D" id="3.30.450.330">
    <property type="match status" value="1"/>
</dbReference>
<evidence type="ECO:0000256" key="16">
    <source>
        <dbReference type="HAMAP-Rule" id="MF_02080"/>
    </source>
</evidence>
<feature type="domain" description="Penicillin-binding protein dimerisation" evidence="18">
    <location>
        <begin position="34"/>
        <end position="185"/>
    </location>
</feature>
<dbReference type="EC" id="3.4.16.4" evidence="16"/>
<dbReference type="GO" id="GO:0005886">
    <property type="term" value="C:plasma membrane"/>
    <property type="evidence" value="ECO:0007669"/>
    <property type="project" value="UniProtKB-UniRule"/>
</dbReference>
<evidence type="ECO:0000256" key="4">
    <source>
        <dbReference type="ARBA" id="ARBA00022618"/>
    </source>
</evidence>
<dbReference type="GO" id="GO:0008360">
    <property type="term" value="P:regulation of cell shape"/>
    <property type="evidence" value="ECO:0007669"/>
    <property type="project" value="UniProtKB-KW"/>
</dbReference>
<evidence type="ECO:0000256" key="9">
    <source>
        <dbReference type="ARBA" id="ARBA00022960"/>
    </source>
</evidence>
<organism evidence="20 21">
    <name type="scientific">Pseudomonas cremoris</name>
    <dbReference type="NCBI Taxonomy" id="2724178"/>
    <lineage>
        <taxon>Bacteria</taxon>
        <taxon>Pseudomonadati</taxon>
        <taxon>Pseudomonadota</taxon>
        <taxon>Gammaproteobacteria</taxon>
        <taxon>Pseudomonadales</taxon>
        <taxon>Pseudomonadaceae</taxon>
        <taxon>Pseudomonas</taxon>
    </lineage>
</organism>
<evidence type="ECO:0000256" key="7">
    <source>
        <dbReference type="ARBA" id="ARBA00022692"/>
    </source>
</evidence>
<proteinExistence type="inferred from homology"/>
<dbReference type="HAMAP" id="MF_02080">
    <property type="entry name" value="FtsI_transpept"/>
    <property type="match status" value="1"/>
</dbReference>
<protein>
    <recommendedName>
        <fullName evidence="16">Peptidoglycan D,D-transpeptidase FtsI</fullName>
        <ecNumber evidence="16">3.4.16.4</ecNumber>
    </recommendedName>
    <alternativeName>
        <fullName evidence="16">Penicillin-binding protein 3</fullName>
        <shortName evidence="16">PBP-3</shortName>
    </alternativeName>
</protein>
<evidence type="ECO:0000256" key="1">
    <source>
        <dbReference type="ARBA" id="ARBA00004370"/>
    </source>
</evidence>
<dbReference type="PANTHER" id="PTHR30627:SF1">
    <property type="entry name" value="PEPTIDOGLYCAN D,D-TRANSPEPTIDASE FTSI"/>
    <property type="match status" value="1"/>
</dbReference>
<keyword evidence="14 16" id="KW-0131">Cell cycle</keyword>
<comment type="function">
    <text evidence="16">Catalyzes cross-linking of the peptidoglycan cell wall at the division septum.</text>
</comment>
<keyword evidence="15 16" id="KW-0961">Cell wall biogenesis/degradation</keyword>
<evidence type="ECO:0000256" key="12">
    <source>
        <dbReference type="ARBA" id="ARBA00023136"/>
    </source>
</evidence>
<comment type="subcellular location">
    <subcellularLocation>
        <location evidence="1">Membrane</location>
    </subcellularLocation>
</comment>
<dbReference type="GO" id="GO:0043093">
    <property type="term" value="P:FtsZ-dependent cytokinesis"/>
    <property type="evidence" value="ECO:0007669"/>
    <property type="project" value="UniProtKB-UniRule"/>
</dbReference>
<evidence type="ECO:0000313" key="22">
    <source>
        <dbReference type="Proteomes" id="UP000534677"/>
    </source>
</evidence>
<dbReference type="Pfam" id="PF03717">
    <property type="entry name" value="PBP_dimer"/>
    <property type="match status" value="1"/>
</dbReference>
<evidence type="ECO:0000256" key="15">
    <source>
        <dbReference type="ARBA" id="ARBA00023316"/>
    </source>
</evidence>
<keyword evidence="7 16" id="KW-0812">Transmembrane</keyword>
<evidence type="ECO:0000256" key="5">
    <source>
        <dbReference type="ARBA" id="ARBA00022645"/>
    </source>
</evidence>
<keyword evidence="5 16" id="KW-0121">Carboxypeptidase</keyword>
<dbReference type="InterPro" id="IPR005311">
    <property type="entry name" value="PBP_dimer"/>
</dbReference>
<dbReference type="EMBL" id="JAAXCY010000016">
    <property type="protein sequence ID" value="MBC2410370.1"/>
    <property type="molecule type" value="Genomic_DNA"/>
</dbReference>
<dbReference type="InterPro" id="IPR036138">
    <property type="entry name" value="PBP_dimer_sf"/>
</dbReference>
<evidence type="ECO:0000259" key="17">
    <source>
        <dbReference type="Pfam" id="PF00905"/>
    </source>
</evidence>
<keyword evidence="10 16" id="KW-0573">Peptidoglycan synthesis</keyword>
<dbReference type="GO" id="GO:0006508">
    <property type="term" value="P:proteolysis"/>
    <property type="evidence" value="ECO:0007669"/>
    <property type="project" value="UniProtKB-KW"/>
</dbReference>
<evidence type="ECO:0000256" key="8">
    <source>
        <dbReference type="ARBA" id="ARBA00022801"/>
    </source>
</evidence>
<dbReference type="GO" id="GO:0071555">
    <property type="term" value="P:cell wall organization"/>
    <property type="evidence" value="ECO:0007669"/>
    <property type="project" value="UniProtKB-KW"/>
</dbReference>
<keyword evidence="6 16" id="KW-0645">Protease</keyword>
<reference evidence="21 22" key="1">
    <citation type="submission" date="2020-04" db="EMBL/GenBank/DDBJ databases">
        <title>Pseudomonas crami sp. nov., a novel proteolytic bacterial species isolated from cream.</title>
        <authorList>
            <person name="Hofmann K."/>
            <person name="Woller A."/>
            <person name="Huptas C."/>
            <person name="Wenning M."/>
            <person name="Scherer S."/>
            <person name="Doll E.V."/>
        </authorList>
    </citation>
    <scope>NUCLEOTIDE SEQUENCE [LARGE SCALE GENOMIC DNA]</scope>
    <source>
        <strain evidence="19 22">WS 5096</strain>
        <strain evidence="20 21">WS 5106</strain>
    </source>
</reference>
<dbReference type="Proteomes" id="UP000520513">
    <property type="component" value="Unassembled WGS sequence"/>
</dbReference>
<evidence type="ECO:0000256" key="11">
    <source>
        <dbReference type="ARBA" id="ARBA00022989"/>
    </source>
</evidence>
<evidence type="ECO:0000313" key="21">
    <source>
        <dbReference type="Proteomes" id="UP000520513"/>
    </source>
</evidence>
<keyword evidence="13 16" id="KW-0717">Septation</keyword>
<keyword evidence="8 16" id="KW-0378">Hydrolase</keyword>
<dbReference type="InterPro" id="IPR050515">
    <property type="entry name" value="Beta-lactam/transpept"/>
</dbReference>
<comment type="caution">
    <text evidence="20">The sequence shown here is derived from an EMBL/GenBank/DDBJ whole genome shotgun (WGS) entry which is preliminary data.</text>
</comment>
<dbReference type="UniPathway" id="UPA00219"/>
<comment type="pathway">
    <text evidence="16">Cell wall biogenesis; peptidoglycan biosynthesis.</text>
</comment>
<keyword evidence="11 16" id="KW-1133">Transmembrane helix</keyword>
<evidence type="ECO:0000259" key="18">
    <source>
        <dbReference type="Pfam" id="PF03717"/>
    </source>
</evidence>
<dbReference type="SUPFAM" id="SSF56519">
    <property type="entry name" value="Penicillin binding protein dimerisation domain"/>
    <property type="match status" value="1"/>
</dbReference>
<evidence type="ECO:0000256" key="13">
    <source>
        <dbReference type="ARBA" id="ARBA00023210"/>
    </source>
</evidence>
<comment type="catalytic activity">
    <reaction evidence="16">
        <text>Preferential cleavage: (Ac)2-L-Lys-D-Ala-|-D-Ala. Also transpeptidation of peptidyl-alanyl moieties that are N-acyl substituents of D-alanine.</text>
        <dbReference type="EC" id="3.4.16.4"/>
    </reaction>
</comment>
<comment type="similarity">
    <text evidence="16">Belongs to the transpeptidase family. FtsI subfamily.</text>
</comment>